<feature type="compositionally biased region" description="Polar residues" evidence="1">
    <location>
        <begin position="88"/>
        <end position="102"/>
    </location>
</feature>
<name>A0ABP9RE49_9PSEU</name>
<gene>
    <name evidence="2" type="ORF">GCM10023321_81080</name>
</gene>
<dbReference type="Proteomes" id="UP001428817">
    <property type="component" value="Unassembled WGS sequence"/>
</dbReference>
<evidence type="ECO:0000313" key="3">
    <source>
        <dbReference type="Proteomes" id="UP001428817"/>
    </source>
</evidence>
<proteinExistence type="predicted"/>
<feature type="region of interest" description="Disordered" evidence="1">
    <location>
        <begin position="1"/>
        <end position="113"/>
    </location>
</feature>
<evidence type="ECO:0000313" key="2">
    <source>
        <dbReference type="EMBL" id="GAA5175293.1"/>
    </source>
</evidence>
<comment type="caution">
    <text evidence="2">The sequence shown here is derived from an EMBL/GenBank/DDBJ whole genome shotgun (WGS) entry which is preliminary data.</text>
</comment>
<accession>A0ABP9RE49</accession>
<keyword evidence="3" id="KW-1185">Reference proteome</keyword>
<evidence type="ECO:0000256" key="1">
    <source>
        <dbReference type="SAM" id="MobiDB-lite"/>
    </source>
</evidence>
<feature type="compositionally biased region" description="Low complexity" evidence="1">
    <location>
        <begin position="1"/>
        <end position="18"/>
    </location>
</feature>
<protein>
    <submittedName>
        <fullName evidence="2">Uncharacterized protein</fullName>
    </submittedName>
</protein>
<sequence>MFGSRLASRAEFASASARQPGTSGRAAATDGPNRSAITERLSPARVHQVAPVPLGSFHQPLGSAASSEAGNGLSRFRYRNPGEVAPEPSSTWLTVTPGSSQIHRPAQVAGGAG</sequence>
<organism evidence="2 3">
    <name type="scientific">Pseudonocardia eucalypti</name>
    <dbReference type="NCBI Taxonomy" id="648755"/>
    <lineage>
        <taxon>Bacteria</taxon>
        <taxon>Bacillati</taxon>
        <taxon>Actinomycetota</taxon>
        <taxon>Actinomycetes</taxon>
        <taxon>Pseudonocardiales</taxon>
        <taxon>Pseudonocardiaceae</taxon>
        <taxon>Pseudonocardia</taxon>
    </lineage>
</organism>
<dbReference type="EMBL" id="BAABJP010000064">
    <property type="protein sequence ID" value="GAA5175293.1"/>
    <property type="molecule type" value="Genomic_DNA"/>
</dbReference>
<reference evidence="3" key="1">
    <citation type="journal article" date="2019" name="Int. J. Syst. Evol. Microbiol.">
        <title>The Global Catalogue of Microorganisms (GCM) 10K type strain sequencing project: providing services to taxonomists for standard genome sequencing and annotation.</title>
        <authorList>
            <consortium name="The Broad Institute Genomics Platform"/>
            <consortium name="The Broad Institute Genome Sequencing Center for Infectious Disease"/>
            <person name="Wu L."/>
            <person name="Ma J."/>
        </authorList>
    </citation>
    <scope>NUCLEOTIDE SEQUENCE [LARGE SCALE GENOMIC DNA]</scope>
    <source>
        <strain evidence="3">JCM 18303</strain>
    </source>
</reference>